<organism evidence="1 2">
    <name type="scientific">Enterocloster bolteae (strain ATCC BAA-613 / DSM 15670 / CCUG 46953 / JCM 12243 / WAL 16351)</name>
    <name type="common">Clostridium bolteae</name>
    <dbReference type="NCBI Taxonomy" id="411902"/>
    <lineage>
        <taxon>Bacteria</taxon>
        <taxon>Bacillati</taxon>
        <taxon>Bacillota</taxon>
        <taxon>Clostridia</taxon>
        <taxon>Lachnospirales</taxon>
        <taxon>Lachnospiraceae</taxon>
        <taxon>Enterocloster</taxon>
    </lineage>
</organism>
<reference evidence="1 2" key="2">
    <citation type="submission" date="2007-09" db="EMBL/GenBank/DDBJ databases">
        <title>Draft genome sequence of Clostridium bolteae (ATCC BAA-613).</title>
        <authorList>
            <person name="Sudarsanam P."/>
            <person name="Ley R."/>
            <person name="Guruge J."/>
            <person name="Turnbaugh P.J."/>
            <person name="Mahowald M."/>
            <person name="Liep D."/>
            <person name="Gordon J."/>
        </authorList>
    </citation>
    <scope>NUCLEOTIDE SEQUENCE [LARGE SCALE GENOMIC DNA]</scope>
    <source>
        <strain evidence="2">ATCC BAA-613 / DSM 15670 / CCUG 46953 / JCM 12243 / WAL 16351</strain>
    </source>
</reference>
<reference evidence="1 2" key="1">
    <citation type="submission" date="2007-08" db="EMBL/GenBank/DDBJ databases">
        <authorList>
            <person name="Fulton L."/>
            <person name="Clifton S."/>
            <person name="Fulton B."/>
            <person name="Xu J."/>
            <person name="Minx P."/>
            <person name="Pepin K.H."/>
            <person name="Johnson M."/>
            <person name="Thiruvilangam P."/>
            <person name="Bhonagiri V."/>
            <person name="Nash W.E."/>
            <person name="Mardis E.R."/>
            <person name="Wilson R.K."/>
        </authorList>
    </citation>
    <scope>NUCLEOTIDE SEQUENCE [LARGE SCALE GENOMIC DNA]</scope>
    <source>
        <strain evidence="2">ATCC BAA-613 / DSM 15670 / CCUG 46953 / JCM 12243 / WAL 16351</strain>
    </source>
</reference>
<sequence length="38" mass="4470">MGFKENGGKWHKKVGMKVACYKSIGFVRGKPEFKRRKR</sequence>
<accession>A8S5Q2</accession>
<gene>
    <name evidence="1" type="ORF">CLOBOL_07280</name>
</gene>
<dbReference type="PaxDb" id="411902-CLOBOL_07280"/>
<evidence type="ECO:0000313" key="1">
    <source>
        <dbReference type="EMBL" id="EDP12526.1"/>
    </source>
</evidence>
<protein>
    <submittedName>
        <fullName evidence="1">Uncharacterized protein</fullName>
    </submittedName>
</protein>
<proteinExistence type="predicted"/>
<evidence type="ECO:0000313" key="2">
    <source>
        <dbReference type="Proteomes" id="UP000005396"/>
    </source>
</evidence>
<dbReference type="HOGENOM" id="CLU_3326522_0_0_9"/>
<name>A8S5Q2_ENTBW</name>
<dbReference type="Proteomes" id="UP000005396">
    <property type="component" value="Unassembled WGS sequence"/>
</dbReference>
<comment type="caution">
    <text evidence="1">The sequence shown here is derived from an EMBL/GenBank/DDBJ whole genome shotgun (WGS) entry which is preliminary data.</text>
</comment>
<dbReference type="AlphaFoldDB" id="A8S5Q2"/>
<dbReference type="EMBL" id="ABCC02000076">
    <property type="protein sequence ID" value="EDP12526.1"/>
    <property type="molecule type" value="Genomic_DNA"/>
</dbReference>